<dbReference type="WBParaSite" id="TMUE_3000014723.2">
    <property type="protein sequence ID" value="TMUE_3000014723.2"/>
    <property type="gene ID" value="WBGene00293184"/>
</dbReference>
<keyword evidence="4" id="KW-0342">GTP-binding</keyword>
<dbReference type="WBParaSite" id="TMUE_3000014723.3">
    <property type="protein sequence ID" value="TMUE_3000014723.3"/>
    <property type="gene ID" value="WBGene00293184"/>
</dbReference>
<dbReference type="GO" id="GO:0043022">
    <property type="term" value="F:ribosome binding"/>
    <property type="evidence" value="ECO:0007669"/>
    <property type="project" value="TreeGrafter"/>
</dbReference>
<dbReference type="CDD" id="cd01878">
    <property type="entry name" value="HflX"/>
    <property type="match status" value="1"/>
</dbReference>
<protein>
    <submittedName>
        <fullName evidence="7 8">Hflx-type G domain-containing protein</fullName>
    </submittedName>
</protein>
<reference evidence="7" key="3">
    <citation type="submission" date="2019-12" db="UniProtKB">
        <authorList>
            <consortium name="WormBaseParasite"/>
        </authorList>
    </citation>
    <scope>IDENTIFICATION</scope>
</reference>
<dbReference type="WBParaSite" id="TMUE_3000014723.1">
    <property type="protein sequence ID" value="TMUE_3000014723.1"/>
    <property type="gene ID" value="WBGene00293184"/>
</dbReference>
<dbReference type="InterPro" id="IPR027417">
    <property type="entry name" value="P-loop_NTPase"/>
</dbReference>
<evidence type="ECO:0000256" key="3">
    <source>
        <dbReference type="ARBA" id="ARBA00022842"/>
    </source>
</evidence>
<accession>A0A5S6R5L4</accession>
<dbReference type="Pfam" id="PF16360">
    <property type="entry name" value="GTP-bdg_M"/>
    <property type="match status" value="1"/>
</dbReference>
<dbReference type="Gene3D" id="3.40.50.11060">
    <property type="entry name" value="GTPase HflX, N-terminal domain"/>
    <property type="match status" value="1"/>
</dbReference>
<dbReference type="GO" id="GO:0005737">
    <property type="term" value="C:cytoplasm"/>
    <property type="evidence" value="ECO:0007669"/>
    <property type="project" value="TreeGrafter"/>
</dbReference>
<evidence type="ECO:0000256" key="1">
    <source>
        <dbReference type="ARBA" id="ARBA00022723"/>
    </source>
</evidence>
<keyword evidence="2" id="KW-0547">Nucleotide-binding</keyword>
<reference evidence="6" key="1">
    <citation type="submission" date="2013-11" db="EMBL/GenBank/DDBJ databases">
        <authorList>
            <person name="Aslett M."/>
        </authorList>
    </citation>
    <scope>NUCLEOTIDE SEQUENCE [LARGE SCALE GENOMIC DNA]</scope>
    <source>
        <strain evidence="6">Edinburgh</strain>
    </source>
</reference>
<dbReference type="Pfam" id="PF01926">
    <property type="entry name" value="MMR_HSR1"/>
    <property type="match status" value="1"/>
</dbReference>
<evidence type="ECO:0000313" key="8">
    <source>
        <dbReference type="WBParaSite" id="TMUE_3000014723.2"/>
    </source>
</evidence>
<dbReference type="Proteomes" id="UP000046395">
    <property type="component" value="Unassembled WGS sequence"/>
</dbReference>
<dbReference type="GO" id="GO:0005525">
    <property type="term" value="F:GTP binding"/>
    <property type="evidence" value="ECO:0007669"/>
    <property type="project" value="UniProtKB-KW"/>
</dbReference>
<evidence type="ECO:0000313" key="7">
    <source>
        <dbReference type="WBParaSite" id="TMUE_3000014723.1"/>
    </source>
</evidence>
<dbReference type="InterPro" id="IPR016496">
    <property type="entry name" value="GTPase_HflX"/>
</dbReference>
<reference evidence="6" key="2">
    <citation type="submission" date="2014-03" db="EMBL/GenBank/DDBJ databases">
        <title>The whipworm genome and dual-species transcriptomics of an intimate host-pathogen interaction.</title>
        <authorList>
            <person name="Foth B.J."/>
            <person name="Tsai I.J."/>
            <person name="Reid A.J."/>
            <person name="Bancroft A.J."/>
            <person name="Nichol S."/>
            <person name="Tracey A."/>
            <person name="Holroyd N."/>
            <person name="Cotton J.A."/>
            <person name="Stanley E.J."/>
            <person name="Zarowiecki M."/>
            <person name="Liu J.Z."/>
            <person name="Huckvale T."/>
            <person name="Cooper P.J."/>
            <person name="Grencis R.K."/>
            <person name="Berriman M."/>
        </authorList>
    </citation>
    <scope>NUCLEOTIDE SEQUENCE [LARGE SCALE GENOMIC DNA]</scope>
    <source>
        <strain evidence="6">Edinburgh</strain>
    </source>
</reference>
<dbReference type="PANTHER" id="PTHR10229">
    <property type="entry name" value="GTP-BINDING PROTEIN HFLX"/>
    <property type="match status" value="1"/>
</dbReference>
<dbReference type="AlphaFoldDB" id="A0A5S6R5L4"/>
<dbReference type="PANTHER" id="PTHR10229:SF0">
    <property type="entry name" value="GTP-BINDING PROTEIN 6-RELATED"/>
    <property type="match status" value="1"/>
</dbReference>
<dbReference type="PRINTS" id="PR00326">
    <property type="entry name" value="GTP1OBG"/>
</dbReference>
<evidence type="ECO:0000256" key="2">
    <source>
        <dbReference type="ARBA" id="ARBA00022741"/>
    </source>
</evidence>
<keyword evidence="6" id="KW-1185">Reference proteome</keyword>
<evidence type="ECO:0000313" key="6">
    <source>
        <dbReference type="Proteomes" id="UP000046395"/>
    </source>
</evidence>
<dbReference type="InterPro" id="IPR025121">
    <property type="entry name" value="GTPase_HflX_N"/>
</dbReference>
<organism evidence="6 7">
    <name type="scientific">Trichuris muris</name>
    <name type="common">Mouse whipworm</name>
    <dbReference type="NCBI Taxonomy" id="70415"/>
    <lineage>
        <taxon>Eukaryota</taxon>
        <taxon>Metazoa</taxon>
        <taxon>Ecdysozoa</taxon>
        <taxon>Nematoda</taxon>
        <taxon>Enoplea</taxon>
        <taxon>Dorylaimia</taxon>
        <taxon>Trichinellida</taxon>
        <taxon>Trichuridae</taxon>
        <taxon>Trichuris</taxon>
    </lineage>
</organism>
<sequence>MHPVWMYSARISMYTIWLTVKNAGHTIETISRSLLLAGRPFSRNSSEGIGMTATDDDEDTLSTRKDLRTLQSCLDLPQLDISHRLFVIQPKLPTPELRRLATTNEHLELEAVQLVKSVPGWGVYGVHDSFVKVSPRAKLPFGSGTLEVLKAAIRKSSDCTGIFLNMDRLSPLQHKTLYSVFGIPVFDRFTVALQIFKLYANSKEAKIQAALAELKYLKVHVKSYTAGIVQKQFPKSLMPVQVDWKKTEEVISRREVKLKEKLKAVAAQRTLLRQNAQRRRFPLVAVVGYTNCGKTSLIRCLSENANLSGEDRFFATLDVTTHVGKLPCRLPVLYADTVGFFSDLPMDLMPSFNSTLEEITYADLVLHVIDRSNPNWRFQRQSVARTLDNLAAACGARISPVEVWNKSDKFEMESDEERPKSMIVISCLTRDGMSKLLALIEDRILTTTAYKRFLLRIPITGGYLSLLYSIGSVVATETLPTGDQMCVSLVTQQHKVDKLLKTHPDAIEVMSGPSTA</sequence>
<dbReference type="PROSITE" id="PS51705">
    <property type="entry name" value="G_HFLX"/>
    <property type="match status" value="1"/>
</dbReference>
<evidence type="ECO:0000259" key="5">
    <source>
        <dbReference type="PROSITE" id="PS51705"/>
    </source>
</evidence>
<keyword evidence="1" id="KW-0479">Metal-binding</keyword>
<dbReference type="SUPFAM" id="SSF52540">
    <property type="entry name" value="P-loop containing nucleoside triphosphate hydrolases"/>
    <property type="match status" value="1"/>
</dbReference>
<name>A0A5S6R5L4_TRIMR</name>
<keyword evidence="3" id="KW-0460">Magnesium</keyword>
<feature type="domain" description="Hflx-type G" evidence="5">
    <location>
        <begin position="282"/>
        <end position="448"/>
    </location>
</feature>
<dbReference type="STRING" id="70415.A0A5S6R5L4"/>
<dbReference type="InterPro" id="IPR030394">
    <property type="entry name" value="G_HFLX_dom"/>
</dbReference>
<dbReference type="Gene3D" id="3.40.50.300">
    <property type="entry name" value="P-loop containing nucleotide triphosphate hydrolases"/>
    <property type="match status" value="1"/>
</dbReference>
<dbReference type="InterPro" id="IPR032305">
    <property type="entry name" value="GTP-bd_M"/>
</dbReference>
<dbReference type="GO" id="GO:0046872">
    <property type="term" value="F:metal ion binding"/>
    <property type="evidence" value="ECO:0007669"/>
    <property type="project" value="UniProtKB-KW"/>
</dbReference>
<dbReference type="InterPro" id="IPR006073">
    <property type="entry name" value="GTP-bd"/>
</dbReference>
<dbReference type="InterPro" id="IPR042108">
    <property type="entry name" value="GTPase_HflX_N_sf"/>
</dbReference>
<proteinExistence type="predicted"/>
<dbReference type="Pfam" id="PF13167">
    <property type="entry name" value="GTP-bdg_N"/>
    <property type="match status" value="1"/>
</dbReference>
<dbReference type="FunFam" id="3.40.50.300:FF:000886">
    <property type="entry name" value="Putative GTP-binding protein 6"/>
    <property type="match status" value="1"/>
</dbReference>
<evidence type="ECO:0000256" key="4">
    <source>
        <dbReference type="ARBA" id="ARBA00023134"/>
    </source>
</evidence>